<accession>A0ABW5IME7</accession>
<comment type="caution">
    <text evidence="2">The sequence shown here is derived from an EMBL/GenBank/DDBJ whole genome shotgun (WGS) entry which is preliminary data.</text>
</comment>
<feature type="transmembrane region" description="Helical" evidence="1">
    <location>
        <begin position="61"/>
        <end position="85"/>
    </location>
</feature>
<evidence type="ECO:0000313" key="3">
    <source>
        <dbReference type="Proteomes" id="UP001597544"/>
    </source>
</evidence>
<keyword evidence="1" id="KW-0472">Membrane</keyword>
<keyword evidence="3" id="KW-1185">Reference proteome</keyword>
<dbReference type="Proteomes" id="UP001597544">
    <property type="component" value="Unassembled WGS sequence"/>
</dbReference>
<gene>
    <name evidence="2" type="ORF">ACFSRY_09915</name>
</gene>
<dbReference type="RefSeq" id="WP_377506248.1">
    <property type="nucleotide sequence ID" value="NZ_JBHULU010000013.1"/>
</dbReference>
<evidence type="ECO:0000256" key="1">
    <source>
        <dbReference type="SAM" id="Phobius"/>
    </source>
</evidence>
<sequence length="216" mass="23910">MRLLDKWWVMLFIYFWTILFVVGFEVSGSNSVYPLYLALVAGVLVFASLVYQLVKKQWLKAVAGGVVSFGITVVGAGVIFIAGAFQSVTKGNTNTLDEAFYRAEFEDHTRTLFPASASFLAKDEMVQGLGFENEFDAHCLVRLPKAEYQELLTRISSDPEFMKNHAPPDFSGTVLAGKVKAEDFPASYSHDDPGYSLYTVSFHKGGESVALKISTY</sequence>
<feature type="transmembrane region" description="Helical" evidence="1">
    <location>
        <begin position="7"/>
        <end position="27"/>
    </location>
</feature>
<evidence type="ECO:0000313" key="2">
    <source>
        <dbReference type="EMBL" id="MFD2514182.1"/>
    </source>
</evidence>
<proteinExistence type="predicted"/>
<name>A0ABW5IME7_9BACT</name>
<feature type="transmembrane region" description="Helical" evidence="1">
    <location>
        <begin position="33"/>
        <end position="54"/>
    </location>
</feature>
<protein>
    <submittedName>
        <fullName evidence="2">Uncharacterized protein</fullName>
    </submittedName>
</protein>
<dbReference type="EMBL" id="JBHULU010000013">
    <property type="protein sequence ID" value="MFD2514182.1"/>
    <property type="molecule type" value="Genomic_DNA"/>
</dbReference>
<keyword evidence="1" id="KW-0812">Transmembrane</keyword>
<organism evidence="2 3">
    <name type="scientific">Pontibacter locisalis</name>
    <dbReference type="NCBI Taxonomy" id="1719035"/>
    <lineage>
        <taxon>Bacteria</taxon>
        <taxon>Pseudomonadati</taxon>
        <taxon>Bacteroidota</taxon>
        <taxon>Cytophagia</taxon>
        <taxon>Cytophagales</taxon>
        <taxon>Hymenobacteraceae</taxon>
        <taxon>Pontibacter</taxon>
    </lineage>
</organism>
<keyword evidence="1" id="KW-1133">Transmembrane helix</keyword>
<reference evidence="3" key="1">
    <citation type="journal article" date="2019" name="Int. J. Syst. Evol. Microbiol.">
        <title>The Global Catalogue of Microorganisms (GCM) 10K type strain sequencing project: providing services to taxonomists for standard genome sequencing and annotation.</title>
        <authorList>
            <consortium name="The Broad Institute Genomics Platform"/>
            <consortium name="The Broad Institute Genome Sequencing Center for Infectious Disease"/>
            <person name="Wu L."/>
            <person name="Ma J."/>
        </authorList>
    </citation>
    <scope>NUCLEOTIDE SEQUENCE [LARGE SCALE GENOMIC DNA]</scope>
    <source>
        <strain evidence="3">KCTC 42498</strain>
    </source>
</reference>